<comment type="caution">
    <text evidence="2">The sequence shown here is derived from an EMBL/GenBank/DDBJ whole genome shotgun (WGS) entry which is preliminary data.</text>
</comment>
<dbReference type="SUPFAM" id="SSF46785">
    <property type="entry name" value="Winged helix' DNA-binding domain"/>
    <property type="match status" value="1"/>
</dbReference>
<gene>
    <name evidence="2" type="ORF">ACFFGH_24180</name>
</gene>
<keyword evidence="3" id="KW-1185">Reference proteome</keyword>
<dbReference type="SUPFAM" id="SSF53067">
    <property type="entry name" value="Actin-like ATPase domain"/>
    <property type="match status" value="1"/>
</dbReference>
<reference evidence="2 3" key="1">
    <citation type="submission" date="2024-09" db="EMBL/GenBank/DDBJ databases">
        <authorList>
            <person name="Sun Q."/>
            <person name="Mori K."/>
        </authorList>
    </citation>
    <scope>NUCLEOTIDE SEQUENCE [LARGE SCALE GENOMIC DNA]</scope>
    <source>
        <strain evidence="2 3">KCTC 23076</strain>
    </source>
</reference>
<evidence type="ECO:0000313" key="3">
    <source>
        <dbReference type="Proteomes" id="UP001589896"/>
    </source>
</evidence>
<protein>
    <submittedName>
        <fullName evidence="2">ROK family protein</fullName>
    </submittedName>
</protein>
<dbReference type="EMBL" id="JBHLTG010000006">
    <property type="protein sequence ID" value="MFC0680940.1"/>
    <property type="molecule type" value="Genomic_DNA"/>
</dbReference>
<dbReference type="Gene3D" id="1.10.10.10">
    <property type="entry name" value="Winged helix-like DNA-binding domain superfamily/Winged helix DNA-binding domain"/>
    <property type="match status" value="1"/>
</dbReference>
<dbReference type="InterPro" id="IPR036388">
    <property type="entry name" value="WH-like_DNA-bd_sf"/>
</dbReference>
<dbReference type="InterPro" id="IPR000600">
    <property type="entry name" value="ROK"/>
</dbReference>
<dbReference type="Proteomes" id="UP001589896">
    <property type="component" value="Unassembled WGS sequence"/>
</dbReference>
<dbReference type="RefSeq" id="WP_386673111.1">
    <property type="nucleotide sequence ID" value="NZ_JBHLTG010000006.1"/>
</dbReference>
<dbReference type="InterPro" id="IPR036390">
    <property type="entry name" value="WH_DNA-bd_sf"/>
</dbReference>
<dbReference type="PANTHER" id="PTHR18964:SF149">
    <property type="entry name" value="BIFUNCTIONAL UDP-N-ACETYLGLUCOSAMINE 2-EPIMERASE_N-ACETYLMANNOSAMINE KINASE"/>
    <property type="match status" value="1"/>
</dbReference>
<evidence type="ECO:0000256" key="1">
    <source>
        <dbReference type="ARBA" id="ARBA00006479"/>
    </source>
</evidence>
<dbReference type="PANTHER" id="PTHR18964">
    <property type="entry name" value="ROK (REPRESSOR, ORF, KINASE) FAMILY"/>
    <property type="match status" value="1"/>
</dbReference>
<dbReference type="InterPro" id="IPR043129">
    <property type="entry name" value="ATPase_NBD"/>
</dbReference>
<dbReference type="Pfam" id="PF00480">
    <property type="entry name" value="ROK"/>
    <property type="match status" value="1"/>
</dbReference>
<comment type="similarity">
    <text evidence="1">Belongs to the ROK (NagC/XylR) family.</text>
</comment>
<accession>A0ABV6RVD9</accession>
<proteinExistence type="inferred from homology"/>
<evidence type="ECO:0000313" key="2">
    <source>
        <dbReference type="EMBL" id="MFC0680940.1"/>
    </source>
</evidence>
<dbReference type="Gene3D" id="3.30.420.40">
    <property type="match status" value="2"/>
</dbReference>
<sequence>MTITTWEDSLSLSATSRAVAIEVLVHGAQSRARLSERMGLSAGSLTRLVKPLLAAGVLIESDAVRASQRGRYSLPLDVVPENYRFIGVKLTTQTAYAVATDLRARVLDKVISELPSHDVAEVTRTVTFLIDELKHLGHTRIDSVGVTVGGQVAKGAIVADSPYLDWHDVPFRSLLEQRLGVPVHLDNDVVGLTRAQHWFGSGKGQANFALLTVGAGIGYGLVINDEMVRTPLGPISHFPADPGGPMCSLGHRGCLSAVLTTAAITRAASLAHHRDIGYDEVLRLAEAGDPAAVRIVHEAARALGRATAAVTALTGVERIILSGEGVHLAEMARGALDEGMNEYQAGGSSHPDPVIHPVDFFEWARGAAVVAIQEEFPPSNERLGIRAEE</sequence>
<name>A0ABV6RVD9_9GAMM</name>
<organism evidence="2 3">
    <name type="scientific">Lysobacter korlensis</name>
    <dbReference type="NCBI Taxonomy" id="553636"/>
    <lineage>
        <taxon>Bacteria</taxon>
        <taxon>Pseudomonadati</taxon>
        <taxon>Pseudomonadota</taxon>
        <taxon>Gammaproteobacteria</taxon>
        <taxon>Lysobacterales</taxon>
        <taxon>Lysobacteraceae</taxon>
        <taxon>Lysobacter</taxon>
    </lineage>
</organism>